<keyword evidence="4" id="KW-1185">Reference proteome</keyword>
<evidence type="ECO:0000313" key="4">
    <source>
        <dbReference type="Proteomes" id="UP000239237"/>
    </source>
</evidence>
<evidence type="ECO:0008006" key="5">
    <source>
        <dbReference type="Google" id="ProtNLM"/>
    </source>
</evidence>
<reference evidence="2 3" key="1">
    <citation type="submission" date="2018-02" db="EMBL/GenBank/DDBJ databases">
        <authorList>
            <person name="Cohen D.B."/>
            <person name="Kent A.D."/>
        </authorList>
    </citation>
    <scope>NUCLEOTIDE SEQUENCE [LARGE SCALE GENOMIC DNA]</scope>
    <source>
        <strain evidence="2 3">CECT 9216</strain>
    </source>
</reference>
<dbReference type="AlphaFoldDB" id="A0A2N9K6P0"/>
<accession>A0A2N9K6P0</accession>
<dbReference type="EMBL" id="OKQR01000004">
    <property type="protein sequence ID" value="SPD94590.1"/>
    <property type="molecule type" value="Genomic_DNA"/>
</dbReference>
<protein>
    <recommendedName>
        <fullName evidence="5">DUF1456 domain-containing protein</fullName>
    </recommendedName>
</protein>
<dbReference type="PANTHER" id="PTHR37805:SF1">
    <property type="entry name" value="CYTOPLASMIC PROTEIN"/>
    <property type="match status" value="1"/>
</dbReference>
<proteinExistence type="predicted"/>
<dbReference type="InterPro" id="IPR009921">
    <property type="entry name" value="YehS-like"/>
</dbReference>
<organism evidence="2 3">
    <name type="scientific">Leuconostoc suionicum</name>
    <dbReference type="NCBI Taxonomy" id="1511761"/>
    <lineage>
        <taxon>Bacteria</taxon>
        <taxon>Bacillati</taxon>
        <taxon>Bacillota</taxon>
        <taxon>Bacilli</taxon>
        <taxon>Lactobacillales</taxon>
        <taxon>Lactobacillaceae</taxon>
        <taxon>Leuconostoc</taxon>
    </lineage>
</organism>
<reference evidence="1 4" key="2">
    <citation type="submission" date="2018-02" db="EMBL/GenBank/DDBJ databases">
        <authorList>
            <person name="Rodrigo-Torres L."/>
            <person name="Arahal R. D."/>
            <person name="Lucena T."/>
        </authorList>
    </citation>
    <scope>NUCLEOTIDE SEQUENCE [LARGE SCALE GENOMIC DNA]</scope>
    <source>
        <strain evidence="1 4">CECT 8486</strain>
    </source>
</reference>
<evidence type="ECO:0000313" key="2">
    <source>
        <dbReference type="EMBL" id="SPE06252.1"/>
    </source>
</evidence>
<dbReference type="EMBL" id="OKQU01000001">
    <property type="protein sequence ID" value="SPE06252.1"/>
    <property type="molecule type" value="Genomic_DNA"/>
</dbReference>
<dbReference type="Proteomes" id="UP000239237">
    <property type="component" value="Unassembled WGS sequence"/>
</dbReference>
<sequence length="188" mass="21375">MTFGQYIFYLLGSTTMAFNNNDIIIRLRYALNIKNADMIKIFKFGGVTLDEDQLHDLLTKQAEGTKRDEKVTTKILESFMNGLIISQRGEKIGPDLKPVPPTFDMVNEAAINNVVIKKLKIAMAYTSDDLIGFLKTAGIQISNSELSAILRRPDHRNYKPAGDRYLRNILKGMAMEYRPEDVKRTARK</sequence>
<evidence type="ECO:0000313" key="3">
    <source>
        <dbReference type="Proteomes" id="UP000237923"/>
    </source>
</evidence>
<dbReference type="PANTHER" id="PTHR37805">
    <property type="entry name" value="CYTOPLASMIC PROTEIN-RELATED"/>
    <property type="match status" value="1"/>
</dbReference>
<dbReference type="Pfam" id="PF07308">
    <property type="entry name" value="DUF1456"/>
    <property type="match status" value="2"/>
</dbReference>
<name>A0A2N9K6P0_9LACO</name>
<evidence type="ECO:0000313" key="1">
    <source>
        <dbReference type="EMBL" id="SPD94590.1"/>
    </source>
</evidence>
<dbReference type="Proteomes" id="UP000237923">
    <property type="component" value="Unassembled WGS sequence"/>
</dbReference>
<gene>
    <name evidence="1" type="ORF">LES8486_01774</name>
    <name evidence="2" type="ORF">LES9216_00139</name>
</gene>